<dbReference type="PANTHER" id="PTHR39163">
    <property type="entry name" value="FERREDOXIN"/>
    <property type="match status" value="1"/>
</dbReference>
<gene>
    <name evidence="3" type="ORF">DENIS_3683</name>
</gene>
<sequence length="144" mass="15540">MKKPVIDHGDCKQCGGCVEVSPSAFACNVLGFVDVLEAGPGGCYPEDEISEAIAICPEDCIAWEEERIQPVRKKPRQPDYRTPVVDYSGCNQCGGCIVISPSVFTCNDSGYIDVADAEPGCYPEDEINEVIAICPGDCIAWDEE</sequence>
<dbReference type="PROSITE" id="PS51379">
    <property type="entry name" value="4FE4S_FER_2"/>
    <property type="match status" value="2"/>
</dbReference>
<reference evidence="4" key="1">
    <citation type="submission" date="2017-11" db="EMBL/GenBank/DDBJ databases">
        <authorList>
            <person name="Watanabe M."/>
            <person name="Kojima H."/>
        </authorList>
    </citation>
    <scope>NUCLEOTIDE SEQUENCE [LARGE SCALE GENOMIC DNA]</scope>
    <source>
        <strain evidence="4">Tokyo 01</strain>
    </source>
</reference>
<dbReference type="Proteomes" id="UP000288096">
    <property type="component" value="Unassembled WGS sequence"/>
</dbReference>
<name>A0A401G0I6_9BACT</name>
<dbReference type="InterPro" id="IPR052395">
    <property type="entry name" value="ET_Ferredoxin"/>
</dbReference>
<feature type="domain" description="4Fe-4S ferredoxin-type" evidence="2">
    <location>
        <begin position="81"/>
        <end position="109"/>
    </location>
</feature>
<dbReference type="InterPro" id="IPR017896">
    <property type="entry name" value="4Fe4S_Fe-S-bd"/>
</dbReference>
<comment type="cofactor">
    <cofactor evidence="1">
        <name>[4Fe-4S] cluster</name>
        <dbReference type="ChEBI" id="CHEBI:49883"/>
    </cofactor>
</comment>
<feature type="domain" description="4Fe-4S ferredoxin-type" evidence="2">
    <location>
        <begin position="2"/>
        <end position="32"/>
    </location>
</feature>
<dbReference type="Gene3D" id="3.30.70.20">
    <property type="match status" value="2"/>
</dbReference>
<evidence type="ECO:0000256" key="1">
    <source>
        <dbReference type="ARBA" id="ARBA00001966"/>
    </source>
</evidence>
<evidence type="ECO:0000313" key="3">
    <source>
        <dbReference type="EMBL" id="GBC62706.1"/>
    </source>
</evidence>
<evidence type="ECO:0000313" key="4">
    <source>
        <dbReference type="Proteomes" id="UP000288096"/>
    </source>
</evidence>
<dbReference type="RefSeq" id="WP_231714533.1">
    <property type="nucleotide sequence ID" value="NZ_BEXT01000001.1"/>
</dbReference>
<dbReference type="SUPFAM" id="SSF54862">
    <property type="entry name" value="4Fe-4S ferredoxins"/>
    <property type="match status" value="2"/>
</dbReference>
<organism evidence="3 4">
    <name type="scientific">Desulfonema ishimotonii</name>
    <dbReference type="NCBI Taxonomy" id="45657"/>
    <lineage>
        <taxon>Bacteria</taxon>
        <taxon>Pseudomonadati</taxon>
        <taxon>Thermodesulfobacteriota</taxon>
        <taxon>Desulfobacteria</taxon>
        <taxon>Desulfobacterales</taxon>
        <taxon>Desulfococcaceae</taxon>
        <taxon>Desulfonema</taxon>
    </lineage>
</organism>
<comment type="caution">
    <text evidence="3">The sequence shown here is derived from an EMBL/GenBank/DDBJ whole genome shotgun (WGS) entry which is preliminary data.</text>
</comment>
<proteinExistence type="predicted"/>
<accession>A0A401G0I6</accession>
<dbReference type="Pfam" id="PF13370">
    <property type="entry name" value="Fer4_13"/>
    <property type="match status" value="2"/>
</dbReference>
<dbReference type="EMBL" id="BEXT01000001">
    <property type="protein sequence ID" value="GBC62706.1"/>
    <property type="molecule type" value="Genomic_DNA"/>
</dbReference>
<protein>
    <submittedName>
        <fullName evidence="3">Ferredoxin</fullName>
    </submittedName>
</protein>
<dbReference type="PANTHER" id="PTHR39163:SF1">
    <property type="entry name" value="FERREDOXIN"/>
    <property type="match status" value="1"/>
</dbReference>
<dbReference type="AlphaFoldDB" id="A0A401G0I6"/>
<reference evidence="4" key="2">
    <citation type="submission" date="2019-01" db="EMBL/GenBank/DDBJ databases">
        <title>Genome sequence of Desulfonema ishimotonii strain Tokyo 01.</title>
        <authorList>
            <person name="Fukui M."/>
        </authorList>
    </citation>
    <scope>NUCLEOTIDE SEQUENCE [LARGE SCALE GENOMIC DNA]</scope>
    <source>
        <strain evidence="4">Tokyo 01</strain>
    </source>
</reference>
<keyword evidence="4" id="KW-1185">Reference proteome</keyword>
<evidence type="ECO:0000259" key="2">
    <source>
        <dbReference type="PROSITE" id="PS51379"/>
    </source>
</evidence>